<protein>
    <submittedName>
        <fullName evidence="1">Rho GTPase activating protein</fullName>
    </submittedName>
</protein>
<accession>A0ACC2TWC9</accession>
<dbReference type="Proteomes" id="UP001165960">
    <property type="component" value="Unassembled WGS sequence"/>
</dbReference>
<proteinExistence type="predicted"/>
<dbReference type="EMBL" id="QTSX02002136">
    <property type="protein sequence ID" value="KAJ9078807.1"/>
    <property type="molecule type" value="Genomic_DNA"/>
</dbReference>
<gene>
    <name evidence="1" type="primary">BEM3_1</name>
    <name evidence="1" type="ORF">DSO57_1002868</name>
</gene>
<keyword evidence="2" id="KW-1185">Reference proteome</keyword>
<comment type="caution">
    <text evidence="1">The sequence shown here is derived from an EMBL/GenBank/DDBJ whole genome shotgun (WGS) entry which is preliminary data.</text>
</comment>
<name>A0ACC2TWC9_9FUNG</name>
<sequence length="719" mass="79731">MPETSSKDSRKASKKSTESQRRADLPGGGALTCLDNIFIHVVGCTVKVNSKGKEVLIFRMQISQSEVAEDSSTIGSSRQQHLWTIEKHFSDLLELDNQLRSTGQNVKNSSVKLPEKKAWNTSSPSKIDQRKLMLQNYLQLAINSSPACPSVISEFISTGKVDEAEPNKPAGEKEGYLSKRGKNFGKWKRRYFSLNNSILEYFESKNGTKLGDIHLAYAQVAVQQTSSLEYDPENSTDTFRHAFMILEPKRGTQGTLRHVLCADSDAERDEWVNAIGYHFMGDMQPPPPPIPEAEADSQLSSDHSLSPTTQDPPITDKAESIGIINNQSTASIGSLSSANSDSRPSEVGQLPLPNRSVSKPEESAVINIPNAMPKILKEGPPKPARKTFWGKRIFSGDSAKNKPPQQPVFGVPLHQSVQASRVLEGYALSSVVYRCIQYLDSKQAQFEEGIYRLSGSSATIRMLRSKFDTEGDYGLVDSGVYYDVHAISGLLKLYLRELPSTVLTAELHRDFLQITELPSRRLRVRKLGRLICSLPIENYTLLRALIGHLIVIVQEADTNKMPLKNIVIVFAPTLGIPAGVFSLLLSEFKYVFYIDPEGTAIPQELSGEDDTPPPTPVTQEAAPSELNERDIRRARHRHTASADTVMELAKGVSLLLGESQNSGPEEDGLPPDPNESRRSKRNSVIYRNRAPPEIVRLERQAEESLTNREELTDDLVLES</sequence>
<evidence type="ECO:0000313" key="2">
    <source>
        <dbReference type="Proteomes" id="UP001165960"/>
    </source>
</evidence>
<reference evidence="1" key="1">
    <citation type="submission" date="2022-04" db="EMBL/GenBank/DDBJ databases">
        <title>Genome of the entomopathogenic fungus Entomophthora muscae.</title>
        <authorList>
            <person name="Elya C."/>
            <person name="Lovett B.R."/>
            <person name="Lee E."/>
            <person name="Macias A.M."/>
            <person name="Hajek A.E."/>
            <person name="De Bivort B.L."/>
            <person name="Kasson M.T."/>
            <person name="De Fine Licht H.H."/>
            <person name="Stajich J.E."/>
        </authorList>
    </citation>
    <scope>NUCLEOTIDE SEQUENCE</scope>
    <source>
        <strain evidence="1">Berkeley</strain>
    </source>
</reference>
<evidence type="ECO:0000313" key="1">
    <source>
        <dbReference type="EMBL" id="KAJ9078807.1"/>
    </source>
</evidence>
<organism evidence="1 2">
    <name type="scientific">Entomophthora muscae</name>
    <dbReference type="NCBI Taxonomy" id="34485"/>
    <lineage>
        <taxon>Eukaryota</taxon>
        <taxon>Fungi</taxon>
        <taxon>Fungi incertae sedis</taxon>
        <taxon>Zoopagomycota</taxon>
        <taxon>Entomophthoromycotina</taxon>
        <taxon>Entomophthoromycetes</taxon>
        <taxon>Entomophthorales</taxon>
        <taxon>Entomophthoraceae</taxon>
        <taxon>Entomophthora</taxon>
    </lineage>
</organism>